<dbReference type="PANTHER" id="PTHR43767:SF12">
    <property type="entry name" value="AMP-DEPENDENT SYNTHETASE AND LIGASE"/>
    <property type="match status" value="1"/>
</dbReference>
<dbReference type="Pfam" id="PF13193">
    <property type="entry name" value="AMP-binding_C"/>
    <property type="match status" value="1"/>
</dbReference>
<accession>E8MXN5</accession>
<dbReference type="AlphaFoldDB" id="E8MXN5"/>
<dbReference type="InterPro" id="IPR000873">
    <property type="entry name" value="AMP-dep_synth/lig_dom"/>
</dbReference>
<dbReference type="InterPro" id="IPR045851">
    <property type="entry name" value="AMP-bd_C_sf"/>
</dbReference>
<keyword evidence="3" id="KW-0436">Ligase</keyword>
<dbReference type="InParanoid" id="E8MXN5"/>
<dbReference type="PROSITE" id="PS00455">
    <property type="entry name" value="AMP_BINDING"/>
    <property type="match status" value="1"/>
</dbReference>
<reference evidence="3 4" key="1">
    <citation type="submission" date="2010-12" db="EMBL/GenBank/DDBJ databases">
        <title>Whole genome sequence of Anaerolinea thermophila UNI-1.</title>
        <authorList>
            <person name="Narita-Yamada S."/>
            <person name="Kishi E."/>
            <person name="Watanabe Y."/>
            <person name="Takasaki K."/>
            <person name="Ankai A."/>
            <person name="Oguchi A."/>
            <person name="Fukui S."/>
            <person name="Takahashi M."/>
            <person name="Yashiro I."/>
            <person name="Hosoyama A."/>
            <person name="Sekiguchi Y."/>
            <person name="Hanada S."/>
            <person name="Fujita N."/>
        </authorList>
    </citation>
    <scope>NUCLEOTIDE SEQUENCE [LARGE SCALE GENOMIC DNA]</scope>
    <source>
        <strain evidence="4">DSM 14523 / JCM 11388 / NBRC 100420 / UNI-1</strain>
    </source>
</reference>
<dbReference type="RefSeq" id="WP_013560486.1">
    <property type="nucleotide sequence ID" value="NC_014960.1"/>
</dbReference>
<feature type="domain" description="AMP-binding enzyme C-terminal" evidence="2">
    <location>
        <begin position="463"/>
        <end position="538"/>
    </location>
</feature>
<evidence type="ECO:0000259" key="1">
    <source>
        <dbReference type="Pfam" id="PF00501"/>
    </source>
</evidence>
<dbReference type="GO" id="GO:0004467">
    <property type="term" value="F:long-chain fatty acid-CoA ligase activity"/>
    <property type="evidence" value="ECO:0007669"/>
    <property type="project" value="UniProtKB-EC"/>
</dbReference>
<dbReference type="eggNOG" id="COG0318">
    <property type="taxonomic scope" value="Bacteria"/>
</dbReference>
<dbReference type="HOGENOM" id="CLU_000022_59_7_0"/>
<proteinExistence type="predicted"/>
<dbReference type="CDD" id="cd05936">
    <property type="entry name" value="FC-FACS_FadD_like"/>
    <property type="match status" value="1"/>
</dbReference>
<keyword evidence="4" id="KW-1185">Reference proteome</keyword>
<dbReference type="Gene3D" id="3.30.300.30">
    <property type="match status" value="1"/>
</dbReference>
<gene>
    <name evidence="3" type="primary">fadD</name>
    <name evidence="3" type="ordered locus">ANT_20900</name>
</gene>
<protein>
    <submittedName>
        <fullName evidence="3">Long-chain fatty-acid-CoA ligase</fullName>
        <ecNumber evidence="3">6.2.1.3</ecNumber>
    </submittedName>
</protein>
<organism evidence="3 4">
    <name type="scientific">Anaerolinea thermophila (strain DSM 14523 / JCM 11388 / NBRC 100420 / UNI-1)</name>
    <dbReference type="NCBI Taxonomy" id="926569"/>
    <lineage>
        <taxon>Bacteria</taxon>
        <taxon>Bacillati</taxon>
        <taxon>Chloroflexota</taxon>
        <taxon>Anaerolineae</taxon>
        <taxon>Anaerolineales</taxon>
        <taxon>Anaerolineaceae</taxon>
        <taxon>Anaerolinea</taxon>
    </lineage>
</organism>
<dbReference type="Pfam" id="PF00501">
    <property type="entry name" value="AMP-binding"/>
    <property type="match status" value="1"/>
</dbReference>
<dbReference type="STRING" id="926569.ANT_20900"/>
<dbReference type="EMBL" id="AP012029">
    <property type="protein sequence ID" value="BAJ64116.1"/>
    <property type="molecule type" value="Genomic_DNA"/>
</dbReference>
<name>E8MXN5_ANATU</name>
<dbReference type="KEGG" id="atm:ANT_20900"/>
<dbReference type="PANTHER" id="PTHR43767">
    <property type="entry name" value="LONG-CHAIN-FATTY-ACID--COA LIGASE"/>
    <property type="match status" value="1"/>
</dbReference>
<dbReference type="FunCoup" id="E8MXN5">
    <property type="interactions" value="234"/>
</dbReference>
<dbReference type="OrthoDB" id="9781737at2"/>
<dbReference type="InterPro" id="IPR025110">
    <property type="entry name" value="AMP-bd_C"/>
</dbReference>
<dbReference type="SUPFAM" id="SSF56801">
    <property type="entry name" value="Acetyl-CoA synthetase-like"/>
    <property type="match status" value="1"/>
</dbReference>
<dbReference type="InterPro" id="IPR050237">
    <property type="entry name" value="ATP-dep_AMP-bd_enzyme"/>
</dbReference>
<dbReference type="Gene3D" id="3.40.50.980">
    <property type="match status" value="2"/>
</dbReference>
<dbReference type="Gene3D" id="2.30.38.10">
    <property type="entry name" value="Luciferase, Domain 3"/>
    <property type="match status" value="1"/>
</dbReference>
<dbReference type="Proteomes" id="UP000008922">
    <property type="component" value="Chromosome"/>
</dbReference>
<evidence type="ECO:0000313" key="3">
    <source>
        <dbReference type="EMBL" id="BAJ64116.1"/>
    </source>
</evidence>
<dbReference type="EC" id="6.2.1.3" evidence="3"/>
<sequence>MNRPWLNRYDEGVPQSLTYPSLRVFDFLDGAAKRFPRQTCTLYEGHAISYARMAELTDQLARGLIALGLQKGERVSILLPNLPQYVLAYYAVLKAGGIVSAMNPAYTAREIEYQIQDSGSVFLIAGESSRALVEQLSSDLPLRKKIFTALEDAFTMQDWYPQPESGLDSHKRTTFTLEEITRWSFAGMDRKSEVASDDVAIFQYSGGTTGIPKAAVGLHRNLVANTLQFRAWLSGMEDARETALLAIPLYHVYGMVVGMSVATSMAARMVLIPNPRDLPKLLDAIQTYQVSFFPGVPTLYALINQHPLVQSGEVNLRSIRACISGSAPLLEEVRVRFESLTGAKLMEGYGLSEAPTATHCNPMLGEKRPGSIGLPLPDVDCRIVSLEDGETDLPVGEAGELLIRGPQVMQGYHNRPEETRQTLRNGWLYTGDIARMDEDGYFYVLDRKKDLIKVSGYQVWPREVEEVIATHPSVQEVGVAGIPHPVRGEAVKAWVVVKPGHALSADDIIQWCKQSLVYYKIPIEVEFLERLPRSTVGKLLRRVLVEQHRRAA</sequence>
<evidence type="ECO:0000259" key="2">
    <source>
        <dbReference type="Pfam" id="PF13193"/>
    </source>
</evidence>
<dbReference type="InterPro" id="IPR020845">
    <property type="entry name" value="AMP-binding_CS"/>
</dbReference>
<evidence type="ECO:0000313" key="4">
    <source>
        <dbReference type="Proteomes" id="UP000008922"/>
    </source>
</evidence>
<feature type="domain" description="AMP-dependent synthetase/ligase" evidence="1">
    <location>
        <begin position="30"/>
        <end position="413"/>
    </location>
</feature>